<dbReference type="InterPro" id="IPR003593">
    <property type="entry name" value="AAA+_ATPase"/>
</dbReference>
<accession>A0A220MMP2</accession>
<dbReference type="PANTHER" id="PTHR43553:SF24">
    <property type="entry name" value="ENERGY-COUPLING FACTOR TRANSPORTER ATP-BINDING PROTEIN ECFA1"/>
    <property type="match status" value="1"/>
</dbReference>
<evidence type="ECO:0000256" key="6">
    <source>
        <dbReference type="ARBA" id="ARBA00022840"/>
    </source>
</evidence>
<proteinExistence type="inferred from homology"/>
<dbReference type="SMART" id="SM00382">
    <property type="entry name" value="AAA"/>
    <property type="match status" value="1"/>
</dbReference>
<evidence type="ECO:0000313" key="11">
    <source>
        <dbReference type="Proteomes" id="UP000197781"/>
    </source>
</evidence>
<keyword evidence="5" id="KW-0547">Nucleotide-binding</keyword>
<dbReference type="InterPro" id="IPR015856">
    <property type="entry name" value="ABC_transpr_CbiO/EcfA_su"/>
</dbReference>
<feature type="domain" description="ABC transporter" evidence="9">
    <location>
        <begin position="7"/>
        <end position="234"/>
    </location>
</feature>
<dbReference type="Gene3D" id="3.40.50.300">
    <property type="entry name" value="P-loop containing nucleotide triphosphate hydrolases"/>
    <property type="match status" value="1"/>
</dbReference>
<name>A0A220MMP2_9BACL</name>
<dbReference type="EMBL" id="CP018145">
    <property type="protein sequence ID" value="ASJ56243.1"/>
    <property type="molecule type" value="Genomic_DNA"/>
</dbReference>
<keyword evidence="3" id="KW-0813">Transport</keyword>
<evidence type="ECO:0000256" key="1">
    <source>
        <dbReference type="ARBA" id="ARBA00004202"/>
    </source>
</evidence>
<evidence type="ECO:0000259" key="9">
    <source>
        <dbReference type="PROSITE" id="PS50893"/>
    </source>
</evidence>
<comment type="similarity">
    <text evidence="2">Belongs to the ABC transporter superfamily.</text>
</comment>
<evidence type="ECO:0000256" key="4">
    <source>
        <dbReference type="ARBA" id="ARBA00022475"/>
    </source>
</evidence>
<evidence type="ECO:0000256" key="2">
    <source>
        <dbReference type="ARBA" id="ARBA00005417"/>
    </source>
</evidence>
<dbReference type="InterPro" id="IPR003439">
    <property type="entry name" value="ABC_transporter-like_ATP-bd"/>
</dbReference>
<dbReference type="KEGG" id="bfm:BP422_23415"/>
<dbReference type="GO" id="GO:0043190">
    <property type="term" value="C:ATP-binding cassette (ABC) transporter complex"/>
    <property type="evidence" value="ECO:0007669"/>
    <property type="project" value="TreeGrafter"/>
</dbReference>
<dbReference type="GO" id="GO:0005524">
    <property type="term" value="F:ATP binding"/>
    <property type="evidence" value="ECO:0007669"/>
    <property type="project" value="UniProtKB-KW"/>
</dbReference>
<dbReference type="Proteomes" id="UP000197781">
    <property type="component" value="Chromosome"/>
</dbReference>
<dbReference type="RefSeq" id="WP_088909827.1">
    <property type="nucleotide sequence ID" value="NZ_CP018145.1"/>
</dbReference>
<evidence type="ECO:0000256" key="5">
    <source>
        <dbReference type="ARBA" id="ARBA00022741"/>
    </source>
</evidence>
<dbReference type="GO" id="GO:0042626">
    <property type="term" value="F:ATPase-coupled transmembrane transporter activity"/>
    <property type="evidence" value="ECO:0007669"/>
    <property type="project" value="TreeGrafter"/>
</dbReference>
<keyword evidence="7" id="KW-1278">Translocase</keyword>
<reference evidence="10 11" key="1">
    <citation type="submission" date="2016-11" db="EMBL/GenBank/DDBJ databases">
        <authorList>
            <person name="Jaros S."/>
            <person name="Januszkiewicz K."/>
            <person name="Wedrychowicz H."/>
        </authorList>
    </citation>
    <scope>NUCLEOTIDE SEQUENCE [LARGE SCALE GENOMIC DNA]</scope>
    <source>
        <strain evidence="10 11">NF2</strain>
    </source>
</reference>
<protein>
    <submittedName>
        <fullName evidence="10">Cobalt ABC transporter ATP-binding protein</fullName>
    </submittedName>
</protein>
<dbReference type="PROSITE" id="PS00211">
    <property type="entry name" value="ABC_TRANSPORTER_1"/>
    <property type="match status" value="1"/>
</dbReference>
<sequence length="280" mass="30543">MKTEPLLRVKGVYWHYEEGAQPALADIDLALYPGEVVGVVGPAAAGKTTLLLTMSGLIPSNYGGHFVGSVESKSEQGIVFQDPETQFIGLTVEEELAFSLENAGWSDERIEKRMAEVLDLIGLNGFANRSPLELSGGEKQRVAIASALSHNPQVLILDEPTSELDPVGAREVFSLLSRLKQEKEMTIVVSSHATEELAAFCDRMILIAEGKIVLDQPTRQFFAQVEVLDEHGTLVPDVIRLYHMLCQEGVMSASSDGVPLTVEELALHYKEGQLVREGSL</sequence>
<comment type="subcellular location">
    <subcellularLocation>
        <location evidence="1">Cell membrane</location>
        <topology evidence="1">Peripheral membrane protein</topology>
    </subcellularLocation>
</comment>
<gene>
    <name evidence="10" type="ORF">BP422_23415</name>
</gene>
<dbReference type="PANTHER" id="PTHR43553">
    <property type="entry name" value="HEAVY METAL TRANSPORTER"/>
    <property type="match status" value="1"/>
</dbReference>
<dbReference type="CDD" id="cd03225">
    <property type="entry name" value="ABC_cobalt_CbiO_domain1"/>
    <property type="match status" value="1"/>
</dbReference>
<evidence type="ECO:0000256" key="7">
    <source>
        <dbReference type="ARBA" id="ARBA00022967"/>
    </source>
</evidence>
<evidence type="ECO:0000256" key="3">
    <source>
        <dbReference type="ARBA" id="ARBA00022448"/>
    </source>
</evidence>
<keyword evidence="6 10" id="KW-0067">ATP-binding</keyword>
<evidence type="ECO:0000313" key="10">
    <source>
        <dbReference type="EMBL" id="ASJ56243.1"/>
    </source>
</evidence>
<keyword evidence="8" id="KW-0472">Membrane</keyword>
<evidence type="ECO:0000256" key="8">
    <source>
        <dbReference type="ARBA" id="ARBA00023136"/>
    </source>
</evidence>
<dbReference type="InterPro" id="IPR027417">
    <property type="entry name" value="P-loop_NTPase"/>
</dbReference>
<dbReference type="SUPFAM" id="SSF52540">
    <property type="entry name" value="P-loop containing nucleoside triphosphate hydrolases"/>
    <property type="match status" value="1"/>
</dbReference>
<dbReference type="InterPro" id="IPR050095">
    <property type="entry name" value="ECF_ABC_transporter_ATP-bd"/>
</dbReference>
<dbReference type="PROSITE" id="PS50893">
    <property type="entry name" value="ABC_TRANSPORTER_2"/>
    <property type="match status" value="1"/>
</dbReference>
<dbReference type="Pfam" id="PF00005">
    <property type="entry name" value="ABC_tran"/>
    <property type="match status" value="1"/>
</dbReference>
<dbReference type="InterPro" id="IPR017871">
    <property type="entry name" value="ABC_transporter-like_CS"/>
</dbReference>
<dbReference type="AlphaFoldDB" id="A0A220MMP2"/>
<keyword evidence="4" id="KW-1003">Cell membrane</keyword>
<dbReference type="GO" id="GO:0016887">
    <property type="term" value="F:ATP hydrolysis activity"/>
    <property type="evidence" value="ECO:0007669"/>
    <property type="project" value="InterPro"/>
</dbReference>
<organism evidence="10 11">
    <name type="scientific">Brevibacillus formosus</name>
    <dbReference type="NCBI Taxonomy" id="54913"/>
    <lineage>
        <taxon>Bacteria</taxon>
        <taxon>Bacillati</taxon>
        <taxon>Bacillota</taxon>
        <taxon>Bacilli</taxon>
        <taxon>Bacillales</taxon>
        <taxon>Paenibacillaceae</taxon>
        <taxon>Brevibacillus</taxon>
    </lineage>
</organism>